<protein>
    <submittedName>
        <fullName evidence="1">Uncharacterized protein</fullName>
    </submittedName>
</protein>
<name>A0A1I4B5I6_9PROT</name>
<dbReference type="OrthoDB" id="8551502at2"/>
<keyword evidence="2" id="KW-1185">Reference proteome</keyword>
<organism evidence="1 2">
    <name type="scientific">Nitrosomonas aestuarii</name>
    <dbReference type="NCBI Taxonomy" id="52441"/>
    <lineage>
        <taxon>Bacteria</taxon>
        <taxon>Pseudomonadati</taxon>
        <taxon>Pseudomonadota</taxon>
        <taxon>Betaproteobacteria</taxon>
        <taxon>Nitrosomonadales</taxon>
        <taxon>Nitrosomonadaceae</taxon>
        <taxon>Nitrosomonas</taxon>
    </lineage>
</organism>
<accession>A0A1I4B5I6</accession>
<reference evidence="2" key="1">
    <citation type="submission" date="2016-10" db="EMBL/GenBank/DDBJ databases">
        <authorList>
            <person name="Varghese N."/>
            <person name="Submissions S."/>
        </authorList>
    </citation>
    <scope>NUCLEOTIDE SEQUENCE [LARGE SCALE GENOMIC DNA]</scope>
    <source>
        <strain evidence="2">Nm69</strain>
    </source>
</reference>
<dbReference type="Proteomes" id="UP000199533">
    <property type="component" value="Unassembled WGS sequence"/>
</dbReference>
<dbReference type="EMBL" id="FOSP01000011">
    <property type="protein sequence ID" value="SFK64162.1"/>
    <property type="molecule type" value="Genomic_DNA"/>
</dbReference>
<dbReference type="RefSeq" id="WP_090699121.1">
    <property type="nucleotide sequence ID" value="NZ_FOSP01000011.1"/>
</dbReference>
<evidence type="ECO:0000313" key="2">
    <source>
        <dbReference type="Proteomes" id="UP000199533"/>
    </source>
</evidence>
<sequence length="84" mass="9434">MENKLDPIQEKMLLFLATSALSTEKLASALLIDVPLAEFHVRELKESGYISHFIGAFSSHMDVPDTVWLIERKGRKYLASSGIK</sequence>
<dbReference type="AlphaFoldDB" id="A0A1I4B5I6"/>
<evidence type="ECO:0000313" key="1">
    <source>
        <dbReference type="EMBL" id="SFK64162.1"/>
    </source>
</evidence>
<proteinExistence type="predicted"/>
<gene>
    <name evidence="1" type="ORF">SAMN05216302_101149</name>
</gene>